<accession>A0A8J3SHT3</accession>
<proteinExistence type="predicted"/>
<name>A0A8J3SHT3_9ACTN</name>
<dbReference type="PIRSF" id="PIRSF028451">
    <property type="entry name" value="UCP028451"/>
    <property type="match status" value="1"/>
</dbReference>
<dbReference type="PANTHER" id="PTHR36452:SF1">
    <property type="entry name" value="DUF2461 DOMAIN-CONTAINING PROTEIN"/>
    <property type="match status" value="1"/>
</dbReference>
<dbReference type="InterPro" id="IPR012808">
    <property type="entry name" value="CHP02453"/>
</dbReference>
<keyword evidence="2" id="KW-1185">Reference proteome</keyword>
<reference evidence="1 2" key="1">
    <citation type="submission" date="2021-01" db="EMBL/GenBank/DDBJ databases">
        <title>Whole genome shotgun sequence of Planobispora siamensis NBRC 107568.</title>
        <authorList>
            <person name="Komaki H."/>
            <person name="Tamura T."/>
        </authorList>
    </citation>
    <scope>NUCLEOTIDE SEQUENCE [LARGE SCALE GENOMIC DNA]</scope>
    <source>
        <strain evidence="1 2">NBRC 107568</strain>
    </source>
</reference>
<comment type="caution">
    <text evidence="1">The sequence shown here is derived from an EMBL/GenBank/DDBJ whole genome shotgun (WGS) entry which is preliminary data.</text>
</comment>
<dbReference type="InterPro" id="IPR015996">
    <property type="entry name" value="UCP028451"/>
</dbReference>
<gene>
    <name evidence="1" type="ORF">Psi01_30240</name>
</gene>
<dbReference type="NCBIfam" id="TIGR02453">
    <property type="entry name" value="TIGR02453 family protein"/>
    <property type="match status" value="1"/>
</dbReference>
<dbReference type="Proteomes" id="UP000619788">
    <property type="component" value="Unassembled WGS sequence"/>
</dbReference>
<dbReference type="PANTHER" id="PTHR36452">
    <property type="entry name" value="CHROMOSOME 12, WHOLE GENOME SHOTGUN SEQUENCE"/>
    <property type="match status" value="1"/>
</dbReference>
<sequence length="219" mass="24714">MAGGTMGRMSFSGFPDDAFVFYEGLEADNSKTYWTRHKQVYEEAVKAPMIALGEELEAEFGGTHLFRPNRDVRFAKDKSPYKTHQGAYVPTAEAVGYYVQLDAAGLYVGAGLYAADGERLARFREAVDEEISGVPLEKIVTEARIAGYEIGGDRLKTRPRGVPEDHPRLDLLRHRSLHASRRFEPEPWVHTPEVVARVRTIWRDLTPLVEWLTTHLPAD</sequence>
<evidence type="ECO:0000313" key="1">
    <source>
        <dbReference type="EMBL" id="GIH92394.1"/>
    </source>
</evidence>
<organism evidence="1 2">
    <name type="scientific">Planobispora siamensis</name>
    <dbReference type="NCBI Taxonomy" id="936338"/>
    <lineage>
        <taxon>Bacteria</taxon>
        <taxon>Bacillati</taxon>
        <taxon>Actinomycetota</taxon>
        <taxon>Actinomycetes</taxon>
        <taxon>Streptosporangiales</taxon>
        <taxon>Streptosporangiaceae</taxon>
        <taxon>Planobispora</taxon>
    </lineage>
</organism>
<dbReference type="AlphaFoldDB" id="A0A8J3SHT3"/>
<dbReference type="EMBL" id="BOOJ01000027">
    <property type="protein sequence ID" value="GIH92394.1"/>
    <property type="molecule type" value="Genomic_DNA"/>
</dbReference>
<protein>
    <submittedName>
        <fullName evidence="1">TIGR02453 family protein</fullName>
    </submittedName>
</protein>
<dbReference type="Pfam" id="PF09365">
    <property type="entry name" value="DUF2461"/>
    <property type="match status" value="1"/>
</dbReference>
<evidence type="ECO:0000313" key="2">
    <source>
        <dbReference type="Proteomes" id="UP000619788"/>
    </source>
</evidence>